<gene>
    <name evidence="4" type="ORF">WJX75_009931</name>
</gene>
<dbReference type="EMBL" id="JALJOT010000010">
    <property type="protein sequence ID" value="KAK9906900.1"/>
    <property type="molecule type" value="Genomic_DNA"/>
</dbReference>
<feature type="region of interest" description="Disordered" evidence="3">
    <location>
        <begin position="259"/>
        <end position="288"/>
    </location>
</feature>
<name>A0ABR2YKE9_9CHLO</name>
<evidence type="ECO:0000313" key="5">
    <source>
        <dbReference type="Proteomes" id="UP001491310"/>
    </source>
</evidence>
<keyword evidence="5" id="KW-1185">Reference proteome</keyword>
<dbReference type="Gene3D" id="3.50.50.60">
    <property type="entry name" value="FAD/NAD(P)-binding domain"/>
    <property type="match status" value="1"/>
</dbReference>
<reference evidence="4 5" key="1">
    <citation type="journal article" date="2024" name="Nat. Commun.">
        <title>Phylogenomics reveals the evolutionary origins of lichenization in chlorophyte algae.</title>
        <authorList>
            <person name="Puginier C."/>
            <person name="Libourel C."/>
            <person name="Otte J."/>
            <person name="Skaloud P."/>
            <person name="Haon M."/>
            <person name="Grisel S."/>
            <person name="Petersen M."/>
            <person name="Berrin J.G."/>
            <person name="Delaux P.M."/>
            <person name="Dal Grande F."/>
            <person name="Keller J."/>
        </authorList>
    </citation>
    <scope>NUCLEOTIDE SEQUENCE [LARGE SCALE GENOMIC DNA]</scope>
    <source>
        <strain evidence="4 5">SAG 216-7</strain>
    </source>
</reference>
<keyword evidence="1" id="KW-0560">Oxidoreductase</keyword>
<comment type="caution">
    <text evidence="4">The sequence shown here is derived from an EMBL/GenBank/DDBJ whole genome shotgun (WGS) entry which is preliminary data.</text>
</comment>
<dbReference type="PANTHER" id="PTHR13789:SF309">
    <property type="entry name" value="PUTATIVE (AFU_ORTHOLOGUE AFUA_6G14510)-RELATED"/>
    <property type="match status" value="1"/>
</dbReference>
<dbReference type="SUPFAM" id="SSF51905">
    <property type="entry name" value="FAD/NAD(P)-binding domain"/>
    <property type="match status" value="1"/>
</dbReference>
<dbReference type="InterPro" id="IPR036188">
    <property type="entry name" value="FAD/NAD-bd_sf"/>
</dbReference>
<evidence type="ECO:0008006" key="6">
    <source>
        <dbReference type="Google" id="ProtNLM"/>
    </source>
</evidence>
<dbReference type="Proteomes" id="UP001491310">
    <property type="component" value="Unassembled WGS sequence"/>
</dbReference>
<evidence type="ECO:0000313" key="4">
    <source>
        <dbReference type="EMBL" id="KAK9906900.1"/>
    </source>
</evidence>
<dbReference type="InterPro" id="IPR050493">
    <property type="entry name" value="FAD-dep_Monooxygenase_BioMet"/>
</dbReference>
<sequence>MSMKSYYPVRREQNESLDVAVIGGGVEGLLCSLALSQLDSVTVKVYEAAEDVGTGPKNLVLSQNIQNAIYAISPTLYKNISEGSLPSSHAGPADKHSGSQRTSNTGELLYTPASRGIHTPLEVDGAMLHSLCLQALPRGTVETSHQLTELHEDRDGMVLSFQGRSSLRTKLIIGADPSLAVLEKVLQGSSPWGRGRIAQLCNELAPPLGSDNPLQALGLPIEGVVELTYSLSEHGLMPAAIRSFVAVMSDRITNYNLQQSGGSQKAFPPIAQPDALKSAASPPLGSSPPIGFGIPAALKMQDLRPLEPPRGLWNHAAAR</sequence>
<protein>
    <recommendedName>
        <fullName evidence="6">FAD-binding domain-containing protein</fullName>
    </recommendedName>
</protein>
<feature type="region of interest" description="Disordered" evidence="3">
    <location>
        <begin position="83"/>
        <end position="106"/>
    </location>
</feature>
<dbReference type="PANTHER" id="PTHR13789">
    <property type="entry name" value="MONOOXYGENASE"/>
    <property type="match status" value="1"/>
</dbReference>
<keyword evidence="2" id="KW-0503">Monooxygenase</keyword>
<accession>A0ABR2YKE9</accession>
<evidence type="ECO:0000256" key="2">
    <source>
        <dbReference type="ARBA" id="ARBA00023033"/>
    </source>
</evidence>
<evidence type="ECO:0000256" key="3">
    <source>
        <dbReference type="SAM" id="MobiDB-lite"/>
    </source>
</evidence>
<proteinExistence type="predicted"/>
<feature type="compositionally biased region" description="Low complexity" evidence="3">
    <location>
        <begin position="275"/>
        <end position="288"/>
    </location>
</feature>
<organism evidence="4 5">
    <name type="scientific">Coccomyxa subellipsoidea</name>
    <dbReference type="NCBI Taxonomy" id="248742"/>
    <lineage>
        <taxon>Eukaryota</taxon>
        <taxon>Viridiplantae</taxon>
        <taxon>Chlorophyta</taxon>
        <taxon>core chlorophytes</taxon>
        <taxon>Trebouxiophyceae</taxon>
        <taxon>Trebouxiophyceae incertae sedis</taxon>
        <taxon>Coccomyxaceae</taxon>
        <taxon>Coccomyxa</taxon>
    </lineage>
</organism>
<evidence type="ECO:0000256" key="1">
    <source>
        <dbReference type="ARBA" id="ARBA00023002"/>
    </source>
</evidence>